<evidence type="ECO:0000259" key="9">
    <source>
        <dbReference type="Pfam" id="PF01425"/>
    </source>
</evidence>
<proteinExistence type="inferred from homology"/>
<evidence type="ECO:0000256" key="3">
    <source>
        <dbReference type="ARBA" id="ARBA00022692"/>
    </source>
</evidence>
<reference evidence="11 12" key="1">
    <citation type="journal article" date="2017" name="G3 (Bethesda)">
        <title>The Physical Genome Mapping of Anopheles albimanus Corrected Scaffold Misassemblies and Identified Interarm Rearrangements in Genus Anopheles.</title>
        <authorList>
            <person name="Artemov G.N."/>
            <person name="Peery A.N."/>
            <person name="Jiang X."/>
            <person name="Tu Z."/>
            <person name="Stegniy V.N."/>
            <person name="Sharakhova M.V."/>
            <person name="Sharakhov I.V."/>
        </authorList>
    </citation>
    <scope>NUCLEOTIDE SEQUENCE [LARGE SCALE GENOMIC DNA]</scope>
    <source>
        <strain evidence="11 12">ALBI9_A</strain>
    </source>
</reference>
<feature type="transmembrane region" description="Helical" evidence="7">
    <location>
        <begin position="1083"/>
        <end position="1102"/>
    </location>
</feature>
<keyword evidence="5 7" id="KW-0472">Membrane</keyword>
<keyword evidence="3 7" id="KW-0812">Transmembrane</keyword>
<feature type="transmembrane region" description="Helical" evidence="7">
    <location>
        <begin position="1404"/>
        <end position="1421"/>
    </location>
</feature>
<dbReference type="InterPro" id="IPR036928">
    <property type="entry name" value="AS_sf"/>
</dbReference>
<dbReference type="STRING" id="7167.A0A182F8B7"/>
<evidence type="ECO:0000256" key="2">
    <source>
        <dbReference type="ARBA" id="ARBA00009199"/>
    </source>
</evidence>
<dbReference type="InterPro" id="IPR020556">
    <property type="entry name" value="Amidase_CS"/>
</dbReference>
<feature type="transmembrane region" description="Helical" evidence="7">
    <location>
        <begin position="1114"/>
        <end position="1133"/>
    </location>
</feature>
<feature type="domain" description="Amidase" evidence="9">
    <location>
        <begin position="588"/>
        <end position="1028"/>
    </location>
</feature>
<evidence type="ECO:0000256" key="1">
    <source>
        <dbReference type="ARBA" id="ARBA00004370"/>
    </source>
</evidence>
<dbReference type="GO" id="GO:0012505">
    <property type="term" value="C:endomembrane system"/>
    <property type="evidence" value="ECO:0007669"/>
    <property type="project" value="TreeGrafter"/>
</dbReference>
<dbReference type="VEuPathDB" id="VectorBase:AALB20_037773"/>
<evidence type="ECO:0008006" key="13">
    <source>
        <dbReference type="Google" id="ProtNLM"/>
    </source>
</evidence>
<dbReference type="PROSITE" id="PS00571">
    <property type="entry name" value="AMIDASES"/>
    <property type="match status" value="1"/>
</dbReference>
<feature type="transmembrane region" description="Helical" evidence="7">
    <location>
        <begin position="1322"/>
        <end position="1343"/>
    </location>
</feature>
<organism evidence="11 12">
    <name type="scientific">Anopheles albimanus</name>
    <name type="common">New world malaria mosquito</name>
    <dbReference type="NCBI Taxonomy" id="7167"/>
    <lineage>
        <taxon>Eukaryota</taxon>
        <taxon>Metazoa</taxon>
        <taxon>Ecdysozoa</taxon>
        <taxon>Arthropoda</taxon>
        <taxon>Hexapoda</taxon>
        <taxon>Insecta</taxon>
        <taxon>Pterygota</taxon>
        <taxon>Neoptera</taxon>
        <taxon>Endopterygota</taxon>
        <taxon>Diptera</taxon>
        <taxon>Nematocera</taxon>
        <taxon>Culicoidea</taxon>
        <taxon>Culicidae</taxon>
        <taxon>Anophelinae</taxon>
        <taxon>Anopheles</taxon>
    </lineage>
</organism>
<dbReference type="Proteomes" id="UP000069272">
    <property type="component" value="Chromosome 2R"/>
</dbReference>
<evidence type="ECO:0000313" key="12">
    <source>
        <dbReference type="Proteomes" id="UP000069272"/>
    </source>
</evidence>
<feature type="signal peptide" evidence="8">
    <location>
        <begin position="1"/>
        <end position="19"/>
    </location>
</feature>
<reference evidence="11" key="2">
    <citation type="submission" date="2022-08" db="UniProtKB">
        <authorList>
            <consortium name="EnsemblMetazoa"/>
        </authorList>
    </citation>
    <scope>IDENTIFICATION</scope>
    <source>
        <strain evidence="11">STECLA/ALBI9_A</strain>
    </source>
</reference>
<feature type="chain" id="PRO_5043377277" description="Amidase domain-containing protein" evidence="8">
    <location>
        <begin position="20"/>
        <end position="1586"/>
    </location>
</feature>
<dbReference type="Pfam" id="PF01490">
    <property type="entry name" value="Aa_trans"/>
    <property type="match status" value="1"/>
</dbReference>
<evidence type="ECO:0000313" key="11">
    <source>
        <dbReference type="EnsemblMetazoa" id="AALB002741-PA"/>
    </source>
</evidence>
<keyword evidence="12" id="KW-1185">Reference proteome</keyword>
<protein>
    <recommendedName>
        <fullName evidence="13">Amidase domain-containing protein</fullName>
    </recommendedName>
</protein>
<evidence type="ECO:0000256" key="5">
    <source>
        <dbReference type="ARBA" id="ARBA00023136"/>
    </source>
</evidence>
<feature type="transmembrane region" description="Helical" evidence="7">
    <location>
        <begin position="1282"/>
        <end position="1302"/>
    </location>
</feature>
<feature type="domain" description="Amino acid transporter transmembrane" evidence="10">
    <location>
        <begin position="1101"/>
        <end position="1455"/>
    </location>
</feature>
<accession>A0A182F8B7</accession>
<feature type="region of interest" description="Disordered" evidence="6">
    <location>
        <begin position="1468"/>
        <end position="1493"/>
    </location>
</feature>
<dbReference type="EnsemblMetazoa" id="AALB002741-RA">
    <property type="protein sequence ID" value="AALB002741-PA"/>
    <property type="gene ID" value="AALB002741"/>
</dbReference>
<keyword evidence="8" id="KW-0732">Signal</keyword>
<dbReference type="VEuPathDB" id="VectorBase:AALB002741"/>
<keyword evidence="4 7" id="KW-1133">Transmembrane helix</keyword>
<feature type="transmembrane region" description="Helical" evidence="7">
    <location>
        <begin position="1169"/>
        <end position="1191"/>
    </location>
</feature>
<feature type="transmembrane region" description="Helical" evidence="7">
    <location>
        <begin position="1546"/>
        <end position="1568"/>
    </location>
</feature>
<feature type="transmembrane region" description="Helical" evidence="7">
    <location>
        <begin position="1240"/>
        <end position="1262"/>
    </location>
</feature>
<dbReference type="InterPro" id="IPR023631">
    <property type="entry name" value="Amidase_dom"/>
</dbReference>
<feature type="transmembrane region" description="Helical" evidence="7">
    <location>
        <begin position="1427"/>
        <end position="1448"/>
    </location>
</feature>
<comment type="subcellular location">
    <subcellularLocation>
        <location evidence="1">Membrane</location>
    </subcellularLocation>
</comment>
<comment type="similarity">
    <text evidence="2">Belongs to the amidase family.</text>
</comment>
<dbReference type="Gene3D" id="3.90.1300.10">
    <property type="entry name" value="Amidase signature (AS) domain"/>
    <property type="match status" value="2"/>
</dbReference>
<dbReference type="VEuPathDB" id="VectorBase:AALB20_038262"/>
<evidence type="ECO:0000259" key="10">
    <source>
        <dbReference type="Pfam" id="PF01490"/>
    </source>
</evidence>
<feature type="transmembrane region" description="Helical" evidence="7">
    <location>
        <begin position="1363"/>
        <end position="1384"/>
    </location>
</feature>
<evidence type="ECO:0000256" key="4">
    <source>
        <dbReference type="ARBA" id="ARBA00022989"/>
    </source>
</evidence>
<dbReference type="Pfam" id="PF01425">
    <property type="entry name" value="Amidase"/>
    <property type="match status" value="2"/>
</dbReference>
<feature type="domain" description="Amidase" evidence="9">
    <location>
        <begin position="63"/>
        <end position="499"/>
    </location>
</feature>
<dbReference type="PANTHER" id="PTHR43372">
    <property type="entry name" value="FATTY-ACID AMIDE HYDROLASE"/>
    <property type="match status" value="1"/>
</dbReference>
<sequence>MELWLICLGLLLRLLNVLLKPFIALFGGSKRTAPFPEIRNDMLRIPAVDLAERIRNKELRSEDVVRAYIERIREVNPLINAVVEERFEAAIEEARKADALIAETQPLWLIKNYPLLGVPCTVKESCSLRGAPLTGGSLARKGLRATTDGEAVAHIRAAGCIPLLVSNTPEYCLNWESYNHITGRTLNPYDNRRTAGGSSGGEGALIGAGASLFGVGSDVAGSIRVPAHCNGIFGHKPTAGAISIRGHFPMSTDEKFGQLLTVGPMSRYAKDLPTLLHIMAGPSAAKLRLDETVYTKDIRVLYAEDMGFNPGHIPVDDDIKMALYRAVQHFKANGLATERFEFDNMHEAMELAFSVLSSLTDVPSIFHNPDNPKAPHSVGWELVRCLIGRSPYTLAGIMFYAILGLKNFFAADRLDEYRQKADRMRQQMIDTLGTDGVFLFPTFPTSALRHYESIGHIMTVGYTMLFNALGLPATHVPLGFDRQGLPIGIQVVAAPYQDRLGLCIARELEVAFVTIVSEASSWQVVMELVLKLVALVLRLVNFVLEPILARIGGPKRKEPFPVIRDEVLRVPAAELAEQIRQGSRRSADVVRAYVLRIREVNPLINAVVEERFEAALAEAVAADETVAIARRNGDSLEALAKRSPLLGVPITVKESCSVKGLSLGGGVVRRQNITADADGEAVRLLREAGAIVLLVSNTPEYCLGFEAYNNVTGWTLNPYDPRRSAAGSSGGEGALIGAGASVCGLGSDLAGSIRIPALYSGIFGHKPTAGVVSIKGHMPVCGDAHFDRLLSLGPMCRYAKDLPLLLEVMSGAANAAKLRLNEPVDVTKLKIYYPQKLELRVNAVPIAPEIRECLRSAVKHFQNKGVYSETINFKHFRDAMQIASTELQTLDQVPSIFANPNANLLWELAKVALGQSEHTFAAVYMNILSATKRTVSEADRKRYLRMSAEFRQDITERLGTDGVFLMPSFPKPALRHYESFGHVTGFMYTAVINALGLPATQVPLGFNRHGLPVGIQVVAGPNQDRLCLRVAQELESAFVMAFGSYGASGQQQQQHRRTVYSGLCWFGGRLRGQENGDPSNRKLSLFFATLCVIDLFGVFPIIALPKSIISCGLYGVPLVLLVLTLQIYTAVVLGRCWTIAERLDPSIVAKNRYPYAAIAEFTYGKRMSVFVTVLLDLTVFGGGIPNLLVAAQNLQLLGARISSNDPGGPSFQLSFCYWLILIGLFLCPIMWLGSPKNMRTLASVSVVVCSSVALLTWISIGADRPGTAAGGSFRPFSGITLGLPPLVQLLKAYGIIAFQFDIHPMLLTIQVDMQHKRQIGRAVLYGILVTCSLSAVTTLLAAYRFGMETTNNVLQILPPSWSLYLTILLVTLQLCLSSAVGNSALFQHIEDVLGASRDFTLKRCVIRSTLVWCGVLIAEILPRFDLVMGIIGGTLTGPLIFILPPLFYQRMLELERLYSQELKRSYSTGSSEFSTAGDMRRTSSSTSLEHDDDEQELLQSERTAWYGSIGSMGSSSLARIRTSVGDCVSLLAVHVRRLYHLMYSDCILAGAVIMFGIGATLASTYYNLFDVRESQLWFSCLSSWRR</sequence>
<evidence type="ECO:0000256" key="7">
    <source>
        <dbReference type="SAM" id="Phobius"/>
    </source>
</evidence>
<dbReference type="VEuPathDB" id="VectorBase:AALB20_031362"/>
<name>A0A182F8B7_ANOAL</name>
<dbReference type="SUPFAM" id="SSF75304">
    <property type="entry name" value="Amidase signature (AS) enzymes"/>
    <property type="match status" value="2"/>
</dbReference>
<evidence type="ECO:0000256" key="8">
    <source>
        <dbReference type="SAM" id="SignalP"/>
    </source>
</evidence>
<dbReference type="GO" id="GO:0016020">
    <property type="term" value="C:membrane"/>
    <property type="evidence" value="ECO:0007669"/>
    <property type="project" value="UniProtKB-SubCell"/>
</dbReference>
<feature type="transmembrane region" description="Helical" evidence="7">
    <location>
        <begin position="1211"/>
        <end position="1233"/>
    </location>
</feature>
<dbReference type="InterPro" id="IPR013057">
    <property type="entry name" value="AA_transpt_TM"/>
</dbReference>
<dbReference type="InterPro" id="IPR052739">
    <property type="entry name" value="FAAH2"/>
</dbReference>
<evidence type="ECO:0000256" key="6">
    <source>
        <dbReference type="SAM" id="MobiDB-lite"/>
    </source>
</evidence>
<dbReference type="PANTHER" id="PTHR43372:SF3">
    <property type="entry name" value="AT07710P-RELATED"/>
    <property type="match status" value="1"/>
</dbReference>